<keyword evidence="2" id="KW-1133">Transmembrane helix</keyword>
<dbReference type="EMBL" id="SRLO01000307">
    <property type="protein sequence ID" value="TNN61855.1"/>
    <property type="molecule type" value="Genomic_DNA"/>
</dbReference>
<evidence type="ECO:0000313" key="3">
    <source>
        <dbReference type="EMBL" id="TNN61855.1"/>
    </source>
</evidence>
<gene>
    <name evidence="3" type="ORF">EYF80_027972</name>
</gene>
<accession>A0A4Z2H9C0</accession>
<dbReference type="AlphaFoldDB" id="A0A4Z2H9C0"/>
<keyword evidence="2" id="KW-0812">Transmembrane</keyword>
<evidence type="ECO:0000313" key="4">
    <source>
        <dbReference type="Proteomes" id="UP000314294"/>
    </source>
</evidence>
<reference evidence="3 4" key="1">
    <citation type="submission" date="2019-03" db="EMBL/GenBank/DDBJ databases">
        <title>First draft genome of Liparis tanakae, snailfish: a comprehensive survey of snailfish specific genes.</title>
        <authorList>
            <person name="Kim W."/>
            <person name="Song I."/>
            <person name="Jeong J.-H."/>
            <person name="Kim D."/>
            <person name="Kim S."/>
            <person name="Ryu S."/>
            <person name="Song J.Y."/>
            <person name="Lee S.K."/>
        </authorList>
    </citation>
    <scope>NUCLEOTIDE SEQUENCE [LARGE SCALE GENOMIC DNA]</scope>
    <source>
        <tissue evidence="3">Muscle</tissue>
    </source>
</reference>
<organism evidence="3 4">
    <name type="scientific">Liparis tanakae</name>
    <name type="common">Tanaka's snailfish</name>
    <dbReference type="NCBI Taxonomy" id="230148"/>
    <lineage>
        <taxon>Eukaryota</taxon>
        <taxon>Metazoa</taxon>
        <taxon>Chordata</taxon>
        <taxon>Craniata</taxon>
        <taxon>Vertebrata</taxon>
        <taxon>Euteleostomi</taxon>
        <taxon>Actinopterygii</taxon>
        <taxon>Neopterygii</taxon>
        <taxon>Teleostei</taxon>
        <taxon>Neoteleostei</taxon>
        <taxon>Acanthomorphata</taxon>
        <taxon>Eupercaria</taxon>
        <taxon>Perciformes</taxon>
        <taxon>Cottioidei</taxon>
        <taxon>Cottales</taxon>
        <taxon>Liparidae</taxon>
        <taxon>Liparis</taxon>
    </lineage>
</organism>
<feature type="transmembrane region" description="Helical" evidence="2">
    <location>
        <begin position="36"/>
        <end position="67"/>
    </location>
</feature>
<evidence type="ECO:0000256" key="1">
    <source>
        <dbReference type="SAM" id="MobiDB-lite"/>
    </source>
</evidence>
<proteinExistence type="predicted"/>
<evidence type="ECO:0000256" key="2">
    <source>
        <dbReference type="SAM" id="Phobius"/>
    </source>
</evidence>
<sequence>MSGFLKKVDGKINMETFTSSEEIRVLLPQVRCRDTLIIIIIILVVVIIIFIIIIVIIINIIAVLHFLQPQTEMRSRPTARAKRIRSFWVFTLKANSDIWWLLEATHPFNSESQMISSLYEKRQDGSPEGHGQGQLDRRDPVAQVSCATAELAGVAGTQEAADTSQIGQQGTHGRLHVLQTASRAALTAAVSGSWMDVAPLQRSVLQQVLVTVYPAVRRDPVLVLLQRVEFMQPSVCRVMN</sequence>
<comment type="caution">
    <text evidence="3">The sequence shown here is derived from an EMBL/GenBank/DDBJ whole genome shotgun (WGS) entry which is preliminary data.</text>
</comment>
<dbReference type="Proteomes" id="UP000314294">
    <property type="component" value="Unassembled WGS sequence"/>
</dbReference>
<keyword evidence="2" id="KW-0472">Membrane</keyword>
<keyword evidence="4" id="KW-1185">Reference proteome</keyword>
<feature type="region of interest" description="Disordered" evidence="1">
    <location>
        <begin position="119"/>
        <end position="138"/>
    </location>
</feature>
<name>A0A4Z2H9C0_9TELE</name>
<protein>
    <submittedName>
        <fullName evidence="3">Uncharacterized protein</fullName>
    </submittedName>
</protein>